<feature type="chain" id="PRO_5015563283" description="Helix-hairpin-helix domain-containing protein" evidence="2">
    <location>
        <begin position="21"/>
        <end position="100"/>
    </location>
</feature>
<dbReference type="AlphaFoldDB" id="A0A2T7UBU3"/>
<dbReference type="OrthoDB" id="8687931at2"/>
<protein>
    <recommendedName>
        <fullName evidence="5">Helix-hairpin-helix domain-containing protein</fullName>
    </recommendedName>
</protein>
<keyword evidence="4" id="KW-1185">Reference proteome</keyword>
<dbReference type="Gene3D" id="1.10.150.320">
    <property type="entry name" value="Photosystem II 12 kDa extrinsic protein"/>
    <property type="match status" value="1"/>
</dbReference>
<gene>
    <name evidence="3" type="ORF">H663_013580</name>
</gene>
<accession>A0A2T7UBU3</accession>
<feature type="region of interest" description="Disordered" evidence="1">
    <location>
        <begin position="72"/>
        <end position="100"/>
    </location>
</feature>
<dbReference type="EMBL" id="LFYT02000018">
    <property type="protein sequence ID" value="PVE42185.1"/>
    <property type="molecule type" value="Genomic_DNA"/>
</dbReference>
<proteinExistence type="predicted"/>
<dbReference type="Pfam" id="PF12836">
    <property type="entry name" value="HHH_3"/>
    <property type="match status" value="1"/>
</dbReference>
<organism evidence="3 4">
    <name type="scientific">Limnohabitans planktonicus II-D5</name>
    <dbReference type="NCBI Taxonomy" id="1293045"/>
    <lineage>
        <taxon>Bacteria</taxon>
        <taxon>Pseudomonadati</taxon>
        <taxon>Pseudomonadota</taxon>
        <taxon>Betaproteobacteria</taxon>
        <taxon>Burkholderiales</taxon>
        <taxon>Comamonadaceae</taxon>
        <taxon>Limnohabitans</taxon>
    </lineage>
</organism>
<name>A0A2T7UBU3_9BURK</name>
<keyword evidence="2" id="KW-0732">Signal</keyword>
<comment type="caution">
    <text evidence="3">The sequence shown here is derived from an EMBL/GenBank/DDBJ whole genome shotgun (WGS) entry which is preliminary data.</text>
</comment>
<evidence type="ECO:0008006" key="5">
    <source>
        <dbReference type="Google" id="ProtNLM"/>
    </source>
</evidence>
<sequence length="100" mass="10856">MLKKIATLWLAFAFAGLSMAQSIDLNKATEIELDGLKGVGPTLSREVMSERKKAPFRDWPDVMQRVKGIGPKKATSLSEQGVQVQGQGYAQAPASTPPKR</sequence>
<evidence type="ECO:0000256" key="2">
    <source>
        <dbReference type="SAM" id="SignalP"/>
    </source>
</evidence>
<dbReference type="STRING" id="1293045.H663_14295"/>
<evidence type="ECO:0000256" key="1">
    <source>
        <dbReference type="SAM" id="MobiDB-lite"/>
    </source>
</evidence>
<dbReference type="Proteomes" id="UP000037507">
    <property type="component" value="Unassembled WGS sequence"/>
</dbReference>
<evidence type="ECO:0000313" key="4">
    <source>
        <dbReference type="Proteomes" id="UP000037507"/>
    </source>
</evidence>
<feature type="signal peptide" evidence="2">
    <location>
        <begin position="1"/>
        <end position="20"/>
    </location>
</feature>
<dbReference type="RefSeq" id="WP_053174221.1">
    <property type="nucleotide sequence ID" value="NZ_LFYT02000018.1"/>
</dbReference>
<reference evidence="3" key="1">
    <citation type="submission" date="2017-04" db="EMBL/GenBank/DDBJ databases">
        <title>Unexpected and diverse lifestyles within the genus Limnohabitans.</title>
        <authorList>
            <person name="Kasalicky V."/>
            <person name="Mehrshad M."/>
            <person name="Andrei S.-A."/>
            <person name="Salcher M."/>
            <person name="Kratochvilova H."/>
            <person name="Simek K."/>
            <person name="Ghai R."/>
        </authorList>
    </citation>
    <scope>NUCLEOTIDE SEQUENCE [LARGE SCALE GENOMIC DNA]</scope>
    <source>
        <strain evidence="3">II-D5</strain>
    </source>
</reference>
<evidence type="ECO:0000313" key="3">
    <source>
        <dbReference type="EMBL" id="PVE42185.1"/>
    </source>
</evidence>
<dbReference type="SUPFAM" id="SSF160975">
    <property type="entry name" value="AF1531-like"/>
    <property type="match status" value="1"/>
</dbReference>